<sequence>MFAVLSRKGEVEVVARFPWRVSIVGFMANPQVLQAVPQAVKETFEMLSEDPFFDIIEVQPLPEEAWQVAEKVASARGVEIALGMQPFVLTRGVNPSALDEDIRRKSVGVILEEMKRAYAHGVRKLAFSSGPDPGPANREAALDALVRSLKEVCAEAQKLGVTVILETFDREWDRKQLIGPIGDAVKVAREVRESYGNFGLMWDLSHGPLLNEKPSDIKVAKEYLAHVHIGCAKRLPDGRMVDWHPGFYRPGAINGVEDVAELLKVLLEIGYKGAVGFEVKPEEGQAWLEPVQAAKGVLYTAFARLVSQLHG</sequence>
<organism evidence="2">
    <name type="scientific">Thermofilum pendens</name>
    <dbReference type="NCBI Taxonomy" id="2269"/>
    <lineage>
        <taxon>Archaea</taxon>
        <taxon>Thermoproteota</taxon>
        <taxon>Thermoprotei</taxon>
        <taxon>Thermofilales</taxon>
        <taxon>Thermofilaceae</taxon>
        <taxon>Thermofilum</taxon>
    </lineage>
</organism>
<reference evidence="2" key="1">
    <citation type="journal article" date="2020" name="mSystems">
        <title>Genome- and Community-Level Interaction Insights into Carbon Utilization and Element Cycling Functions of Hydrothermarchaeota in Hydrothermal Sediment.</title>
        <authorList>
            <person name="Zhou Z."/>
            <person name="Liu Y."/>
            <person name="Xu W."/>
            <person name="Pan J."/>
            <person name="Luo Z.H."/>
            <person name="Li M."/>
        </authorList>
    </citation>
    <scope>NUCLEOTIDE SEQUENCE</scope>
    <source>
        <strain evidence="2">SpSt-649</strain>
    </source>
</reference>
<dbReference type="AlphaFoldDB" id="A0A7C4D3A1"/>
<dbReference type="EMBL" id="DTBQ01000078">
    <property type="protein sequence ID" value="HGM46656.1"/>
    <property type="molecule type" value="Genomic_DNA"/>
</dbReference>
<gene>
    <name evidence="2" type="ORF">ENU21_02725</name>
</gene>
<dbReference type="PANTHER" id="PTHR12110">
    <property type="entry name" value="HYDROXYPYRUVATE ISOMERASE"/>
    <property type="match status" value="1"/>
</dbReference>
<accession>A0A7C4D3A1</accession>
<comment type="caution">
    <text evidence="2">The sequence shown here is derived from an EMBL/GenBank/DDBJ whole genome shotgun (WGS) entry which is preliminary data.</text>
</comment>
<dbReference type="PANTHER" id="PTHR12110:SF21">
    <property type="entry name" value="XYLOSE ISOMERASE-LIKE TIM BARREL DOMAIN-CONTAINING PROTEIN"/>
    <property type="match status" value="1"/>
</dbReference>
<evidence type="ECO:0000313" key="2">
    <source>
        <dbReference type="EMBL" id="HGM46656.1"/>
    </source>
</evidence>
<dbReference type="InterPro" id="IPR036237">
    <property type="entry name" value="Xyl_isomerase-like_sf"/>
</dbReference>
<dbReference type="Gene3D" id="3.20.20.150">
    <property type="entry name" value="Divalent-metal-dependent TIM barrel enzymes"/>
    <property type="match status" value="1"/>
</dbReference>
<feature type="domain" description="Xylose isomerase-like TIM barrel" evidence="1">
    <location>
        <begin position="44"/>
        <end position="284"/>
    </location>
</feature>
<protein>
    <recommendedName>
        <fullName evidence="1">Xylose isomerase-like TIM barrel domain-containing protein</fullName>
    </recommendedName>
</protein>
<dbReference type="SUPFAM" id="SSF51658">
    <property type="entry name" value="Xylose isomerase-like"/>
    <property type="match status" value="1"/>
</dbReference>
<name>A0A7C4D3A1_THEPE</name>
<dbReference type="Pfam" id="PF01261">
    <property type="entry name" value="AP_endonuc_2"/>
    <property type="match status" value="1"/>
</dbReference>
<dbReference type="InterPro" id="IPR013022">
    <property type="entry name" value="Xyl_isomerase-like_TIM-brl"/>
</dbReference>
<evidence type="ECO:0000259" key="1">
    <source>
        <dbReference type="Pfam" id="PF01261"/>
    </source>
</evidence>
<proteinExistence type="predicted"/>
<dbReference type="InterPro" id="IPR050312">
    <property type="entry name" value="IolE/XylAMocC-like"/>
</dbReference>